<dbReference type="PROSITE" id="PS51379">
    <property type="entry name" value="4FE4S_FER_2"/>
    <property type="match status" value="2"/>
</dbReference>
<dbReference type="InterPro" id="IPR050157">
    <property type="entry name" value="PSI_iron-sulfur_center"/>
</dbReference>
<keyword evidence="3" id="KW-0408">Iron</keyword>
<feature type="domain" description="4Fe-4S ferredoxin-type" evidence="5">
    <location>
        <begin position="182"/>
        <end position="206"/>
    </location>
</feature>
<dbReference type="SUPFAM" id="SSF52218">
    <property type="entry name" value="Flavoproteins"/>
    <property type="match status" value="1"/>
</dbReference>
<organism evidence="6 7">
    <name type="scientific">Candidatus Prevotella avicola</name>
    <dbReference type="NCBI Taxonomy" id="2838738"/>
    <lineage>
        <taxon>Bacteria</taxon>
        <taxon>Pseudomonadati</taxon>
        <taxon>Bacteroidota</taxon>
        <taxon>Bacteroidia</taxon>
        <taxon>Bacteroidales</taxon>
        <taxon>Prevotellaceae</taxon>
        <taxon>Prevotella</taxon>
    </lineage>
</organism>
<evidence type="ECO:0000256" key="1">
    <source>
        <dbReference type="ARBA" id="ARBA00022485"/>
    </source>
</evidence>
<comment type="caution">
    <text evidence="6">The sequence shown here is derived from an EMBL/GenBank/DDBJ whole genome shotgun (WGS) entry which is preliminary data.</text>
</comment>
<reference evidence="6" key="1">
    <citation type="journal article" date="2021" name="PeerJ">
        <title>Extensive microbial diversity within the chicken gut microbiome revealed by metagenomics and culture.</title>
        <authorList>
            <person name="Gilroy R."/>
            <person name="Ravi A."/>
            <person name="Getino M."/>
            <person name="Pursley I."/>
            <person name="Horton D.L."/>
            <person name="Alikhan N.F."/>
            <person name="Baker D."/>
            <person name="Gharbi K."/>
            <person name="Hall N."/>
            <person name="Watson M."/>
            <person name="Adriaenssens E.M."/>
            <person name="Foster-Nyarko E."/>
            <person name="Jarju S."/>
            <person name="Secka A."/>
            <person name="Antonio M."/>
            <person name="Oren A."/>
            <person name="Chaudhuri R.R."/>
            <person name="La Ragione R."/>
            <person name="Hildebrand F."/>
            <person name="Pallen M.J."/>
        </authorList>
    </citation>
    <scope>NUCLEOTIDE SEQUENCE</scope>
    <source>
        <strain evidence="6">ChiHecec3B27-8219</strain>
    </source>
</reference>
<dbReference type="GO" id="GO:0046872">
    <property type="term" value="F:metal ion binding"/>
    <property type="evidence" value="ECO:0007669"/>
    <property type="project" value="UniProtKB-KW"/>
</dbReference>
<dbReference type="GO" id="GO:0051539">
    <property type="term" value="F:4 iron, 4 sulfur cluster binding"/>
    <property type="evidence" value="ECO:0007669"/>
    <property type="project" value="UniProtKB-KW"/>
</dbReference>
<evidence type="ECO:0000256" key="3">
    <source>
        <dbReference type="ARBA" id="ARBA00023004"/>
    </source>
</evidence>
<evidence type="ECO:0000259" key="5">
    <source>
        <dbReference type="PROSITE" id="PS51379"/>
    </source>
</evidence>
<dbReference type="AlphaFoldDB" id="A0A9D2JW89"/>
<dbReference type="PANTHER" id="PTHR24960:SF80">
    <property type="entry name" value="FERREDOXIN"/>
    <property type="match status" value="1"/>
</dbReference>
<keyword evidence="1" id="KW-0004">4Fe-4S</keyword>
<dbReference type="InterPro" id="IPR029039">
    <property type="entry name" value="Flavoprotein-like_sf"/>
</dbReference>
<sequence>MKSELHYFSPTKGGEKIAKAIARGLEGDDKSDITPAVFVTPVYSGHMPGAAKERFKNIKAKGNQPAILVAVYGNRAFEQALTDLETFIKERGYTPVAAAAFVCEHSYSTPETPIAAGRPDISDLQEAEQLGYAVKTKLLMGDLSPINATQLKDDPIPEEQAKSFMAAVAAARTKAVNLGKKPVPQYHGRKCTRCEACVAACPMGAIGEDHTLDSSRCIVCCACVKVCPTGARTFRSPLAKALAENFPQRKANRCIF</sequence>
<protein>
    <submittedName>
        <fullName evidence="6">4Fe-4S binding protein</fullName>
    </submittedName>
</protein>
<gene>
    <name evidence="6" type="ORF">H9966_08590</name>
</gene>
<reference evidence="6" key="2">
    <citation type="submission" date="2021-04" db="EMBL/GenBank/DDBJ databases">
        <authorList>
            <person name="Gilroy R."/>
        </authorList>
    </citation>
    <scope>NUCLEOTIDE SEQUENCE</scope>
    <source>
        <strain evidence="6">ChiHecec3B27-8219</strain>
    </source>
</reference>
<dbReference type="SUPFAM" id="SSF54862">
    <property type="entry name" value="4Fe-4S ferredoxins"/>
    <property type="match status" value="1"/>
</dbReference>
<evidence type="ECO:0000313" key="6">
    <source>
        <dbReference type="EMBL" id="HIZ69920.1"/>
    </source>
</evidence>
<dbReference type="InterPro" id="IPR017896">
    <property type="entry name" value="4Fe4S_Fe-S-bd"/>
</dbReference>
<dbReference type="Gene3D" id="3.40.50.360">
    <property type="match status" value="1"/>
</dbReference>
<dbReference type="Pfam" id="PF00037">
    <property type="entry name" value="Fer4"/>
    <property type="match status" value="2"/>
</dbReference>
<name>A0A9D2JW89_9BACT</name>
<dbReference type="PANTHER" id="PTHR24960">
    <property type="entry name" value="PHOTOSYSTEM I IRON-SULFUR CENTER-RELATED"/>
    <property type="match status" value="1"/>
</dbReference>
<feature type="domain" description="4Fe-4S ferredoxin-type" evidence="5">
    <location>
        <begin position="208"/>
        <end position="237"/>
    </location>
</feature>
<evidence type="ECO:0000256" key="2">
    <source>
        <dbReference type="ARBA" id="ARBA00022723"/>
    </source>
</evidence>
<evidence type="ECO:0000256" key="4">
    <source>
        <dbReference type="ARBA" id="ARBA00023014"/>
    </source>
</evidence>
<evidence type="ECO:0000313" key="7">
    <source>
        <dbReference type="Proteomes" id="UP000824055"/>
    </source>
</evidence>
<keyword evidence="4" id="KW-0411">Iron-sulfur</keyword>
<dbReference type="Gene3D" id="3.30.70.20">
    <property type="match status" value="1"/>
</dbReference>
<accession>A0A9D2JW89</accession>
<dbReference type="EMBL" id="DXBE01000062">
    <property type="protein sequence ID" value="HIZ69920.1"/>
    <property type="molecule type" value="Genomic_DNA"/>
</dbReference>
<dbReference type="Proteomes" id="UP000824055">
    <property type="component" value="Unassembled WGS sequence"/>
</dbReference>
<keyword evidence="2" id="KW-0479">Metal-binding</keyword>
<proteinExistence type="predicted"/>